<feature type="region of interest" description="Disordered" evidence="8">
    <location>
        <begin position="369"/>
        <end position="423"/>
    </location>
</feature>
<keyword evidence="2 7" id="KW-0378">Hydrolase</keyword>
<sequence>MSSTALSQFGALGVSATLVGVLNKLGLTEPTPIQVQAIPPALEGRDVLGCAQTGTGKTAAFVIPIIERLVDGPKGHPRAMILAPTRELAFQIQETVDKFGRVRGIFATTLVGGADMHAQVRGLRQRPDIIVATPGRLLDHMWQGTVSFTKLRMVVLDEADRMLDMGFAPQLNQIIEALPETRQTLLFSATMPNNLADLARMSLNDPFKALVAKSATPAEGVTHTVHHTANSDKTSLLLSILKETEGSVLVFTRTKHRADRIGETLEKVGCRVAVLHAGRRLPQRRAALEGFRRGRFEILVATDIAARGLDVDNIQHVINYDLPHVPEDYIHRIGRTARKNTKGWATSFVTGEDNRSLRMIEKLLGKAVPCAPGSRPPMPAIAPERRGPRPNSAGRGFGTPRSGSPGRHDRPAVRRPRPSTLAS</sequence>
<dbReference type="SMART" id="SM00487">
    <property type="entry name" value="DEXDc"/>
    <property type="match status" value="1"/>
</dbReference>
<dbReference type="Proteomes" id="UP001302494">
    <property type="component" value="Chromosome"/>
</dbReference>
<dbReference type="RefSeq" id="WP_312748168.1">
    <property type="nucleotide sequence ID" value="NZ_CP116968.1"/>
</dbReference>
<evidence type="ECO:0000256" key="3">
    <source>
        <dbReference type="ARBA" id="ARBA00022806"/>
    </source>
</evidence>
<reference evidence="12 13" key="1">
    <citation type="submission" date="2023-01" db="EMBL/GenBank/DDBJ databases">
        <title>Cultivation and genomic characterization of new, ubiquitous marine nitrite-oxidizing bacteria from the Nitrospirales.</title>
        <authorList>
            <person name="Mueller A.J."/>
            <person name="Daebeler A."/>
            <person name="Herbold C.W."/>
            <person name="Kirkegaard R.H."/>
            <person name="Daims H."/>
        </authorList>
    </citation>
    <scope>NUCLEOTIDE SEQUENCE [LARGE SCALE GENOMIC DNA]</scope>
    <source>
        <strain evidence="12 13">DK</strain>
    </source>
</reference>
<dbReference type="GO" id="GO:0005829">
    <property type="term" value="C:cytosol"/>
    <property type="evidence" value="ECO:0007669"/>
    <property type="project" value="TreeGrafter"/>
</dbReference>
<dbReference type="SMART" id="SM00490">
    <property type="entry name" value="HELICc"/>
    <property type="match status" value="1"/>
</dbReference>
<evidence type="ECO:0000256" key="4">
    <source>
        <dbReference type="ARBA" id="ARBA00022840"/>
    </source>
</evidence>
<dbReference type="InterPro" id="IPR044742">
    <property type="entry name" value="DEAD/DEAH_RhlB"/>
</dbReference>
<dbReference type="InterPro" id="IPR050079">
    <property type="entry name" value="DEAD_box_RNA_helicase"/>
</dbReference>
<dbReference type="PROSITE" id="PS00039">
    <property type="entry name" value="DEAD_ATP_HELICASE"/>
    <property type="match status" value="1"/>
</dbReference>
<dbReference type="SUPFAM" id="SSF52540">
    <property type="entry name" value="P-loop containing nucleoside triphosphate hydrolases"/>
    <property type="match status" value="1"/>
</dbReference>
<evidence type="ECO:0000256" key="2">
    <source>
        <dbReference type="ARBA" id="ARBA00022801"/>
    </source>
</evidence>
<dbReference type="InterPro" id="IPR014001">
    <property type="entry name" value="Helicase_ATP-bd"/>
</dbReference>
<evidence type="ECO:0000259" key="11">
    <source>
        <dbReference type="PROSITE" id="PS51195"/>
    </source>
</evidence>
<dbReference type="GO" id="GO:0003724">
    <property type="term" value="F:RNA helicase activity"/>
    <property type="evidence" value="ECO:0007669"/>
    <property type="project" value="InterPro"/>
</dbReference>
<dbReference type="CDD" id="cd18787">
    <property type="entry name" value="SF2_C_DEAD"/>
    <property type="match status" value="1"/>
</dbReference>
<keyword evidence="4 7" id="KW-0067">ATP-binding</keyword>
<evidence type="ECO:0000256" key="8">
    <source>
        <dbReference type="SAM" id="MobiDB-lite"/>
    </source>
</evidence>
<evidence type="ECO:0000313" key="12">
    <source>
        <dbReference type="EMBL" id="WNM63504.1"/>
    </source>
</evidence>
<dbReference type="InterPro" id="IPR001650">
    <property type="entry name" value="Helicase_C-like"/>
</dbReference>
<evidence type="ECO:0000259" key="9">
    <source>
        <dbReference type="PROSITE" id="PS51192"/>
    </source>
</evidence>
<dbReference type="KEGG" id="nneo:PQG83_07055"/>
<dbReference type="CDD" id="cd00268">
    <property type="entry name" value="DEADc"/>
    <property type="match status" value="1"/>
</dbReference>
<dbReference type="Pfam" id="PF00271">
    <property type="entry name" value="Helicase_C"/>
    <property type="match status" value="1"/>
</dbReference>
<dbReference type="GO" id="GO:0003676">
    <property type="term" value="F:nucleic acid binding"/>
    <property type="evidence" value="ECO:0007669"/>
    <property type="project" value="InterPro"/>
</dbReference>
<dbReference type="PROSITE" id="PS51192">
    <property type="entry name" value="HELICASE_ATP_BIND_1"/>
    <property type="match status" value="1"/>
</dbReference>
<evidence type="ECO:0000256" key="1">
    <source>
        <dbReference type="ARBA" id="ARBA00022741"/>
    </source>
</evidence>
<evidence type="ECO:0000256" key="7">
    <source>
        <dbReference type="RuleBase" id="RU000492"/>
    </source>
</evidence>
<gene>
    <name evidence="12" type="ORF">PQG83_07055</name>
</gene>
<dbReference type="PROSITE" id="PS51195">
    <property type="entry name" value="Q_MOTIF"/>
    <property type="match status" value="1"/>
</dbReference>
<dbReference type="Gene3D" id="3.40.50.300">
    <property type="entry name" value="P-loop containing nucleotide triphosphate hydrolases"/>
    <property type="match status" value="2"/>
</dbReference>
<protein>
    <submittedName>
        <fullName evidence="12">DEAD/DEAH box helicase</fullName>
    </submittedName>
</protein>
<feature type="domain" description="DEAD-box RNA helicase Q" evidence="11">
    <location>
        <begin position="7"/>
        <end position="35"/>
    </location>
</feature>
<accession>A0AA96GJC5</accession>
<dbReference type="InterPro" id="IPR014014">
    <property type="entry name" value="RNA_helicase_DEAD_Q_motif"/>
</dbReference>
<dbReference type="Pfam" id="PF00270">
    <property type="entry name" value="DEAD"/>
    <property type="match status" value="1"/>
</dbReference>
<evidence type="ECO:0000256" key="5">
    <source>
        <dbReference type="ARBA" id="ARBA00038437"/>
    </source>
</evidence>
<keyword evidence="3 7" id="KW-0347">Helicase</keyword>
<name>A0AA96GJC5_9BACT</name>
<evidence type="ECO:0000313" key="13">
    <source>
        <dbReference type="Proteomes" id="UP001302494"/>
    </source>
</evidence>
<keyword evidence="13" id="KW-1185">Reference proteome</keyword>
<dbReference type="PANTHER" id="PTHR47959:SF13">
    <property type="entry name" value="ATP-DEPENDENT RNA HELICASE RHLE"/>
    <property type="match status" value="1"/>
</dbReference>
<dbReference type="InterPro" id="IPR011545">
    <property type="entry name" value="DEAD/DEAH_box_helicase_dom"/>
</dbReference>
<feature type="domain" description="Helicase C-terminal" evidence="10">
    <location>
        <begin position="232"/>
        <end position="382"/>
    </location>
</feature>
<evidence type="ECO:0000259" key="10">
    <source>
        <dbReference type="PROSITE" id="PS51194"/>
    </source>
</evidence>
<organism evidence="12 13">
    <name type="scientific">Candidatus Nitrospira neomarina</name>
    <dbReference type="NCBI Taxonomy" id="3020899"/>
    <lineage>
        <taxon>Bacteria</taxon>
        <taxon>Pseudomonadati</taxon>
        <taxon>Nitrospirota</taxon>
        <taxon>Nitrospiria</taxon>
        <taxon>Nitrospirales</taxon>
        <taxon>Nitrospiraceae</taxon>
        <taxon>Nitrospira</taxon>
    </lineage>
</organism>
<feature type="domain" description="Helicase ATP-binding" evidence="9">
    <location>
        <begin position="38"/>
        <end position="209"/>
    </location>
</feature>
<dbReference type="InterPro" id="IPR000629">
    <property type="entry name" value="RNA-helicase_DEAD-box_CS"/>
</dbReference>
<dbReference type="PANTHER" id="PTHR47959">
    <property type="entry name" value="ATP-DEPENDENT RNA HELICASE RHLE-RELATED"/>
    <property type="match status" value="1"/>
</dbReference>
<feature type="short sequence motif" description="Q motif" evidence="6">
    <location>
        <begin position="7"/>
        <end position="35"/>
    </location>
</feature>
<keyword evidence="1 7" id="KW-0547">Nucleotide-binding</keyword>
<evidence type="ECO:0000256" key="6">
    <source>
        <dbReference type="PROSITE-ProRule" id="PRU00552"/>
    </source>
</evidence>
<dbReference type="GO" id="GO:0016787">
    <property type="term" value="F:hydrolase activity"/>
    <property type="evidence" value="ECO:0007669"/>
    <property type="project" value="UniProtKB-KW"/>
</dbReference>
<dbReference type="EMBL" id="CP116968">
    <property type="protein sequence ID" value="WNM63504.1"/>
    <property type="molecule type" value="Genomic_DNA"/>
</dbReference>
<dbReference type="InterPro" id="IPR027417">
    <property type="entry name" value="P-loop_NTPase"/>
</dbReference>
<comment type="similarity">
    <text evidence="5 7">Belongs to the DEAD box helicase family.</text>
</comment>
<dbReference type="GO" id="GO:0005524">
    <property type="term" value="F:ATP binding"/>
    <property type="evidence" value="ECO:0007669"/>
    <property type="project" value="UniProtKB-KW"/>
</dbReference>
<dbReference type="PROSITE" id="PS51194">
    <property type="entry name" value="HELICASE_CTER"/>
    <property type="match status" value="1"/>
</dbReference>
<proteinExistence type="inferred from homology"/>
<dbReference type="AlphaFoldDB" id="A0AA96GJC5"/>